<reference evidence="3" key="1">
    <citation type="submission" date="2022-06" db="EMBL/GenBank/DDBJ databases">
        <title>Draft genome sequences of Leminorella grimontii str. JCM5902.</title>
        <authorList>
            <person name="Wakabayashi Y."/>
            <person name="Kojima K."/>
        </authorList>
    </citation>
    <scope>NUCLEOTIDE SEQUENCE</scope>
    <source>
        <strain evidence="3">JCM 5902</strain>
    </source>
</reference>
<dbReference type="RefSeq" id="WP_051155644.1">
    <property type="nucleotide sequence ID" value="NZ_BRLH01000002.1"/>
</dbReference>
<evidence type="ECO:0000313" key="3">
    <source>
        <dbReference type="EMBL" id="GKX55243.1"/>
    </source>
</evidence>
<dbReference type="InterPro" id="IPR024973">
    <property type="entry name" value="ESPR"/>
</dbReference>
<gene>
    <name evidence="3" type="ORF">SOASR030_13550</name>
</gene>
<dbReference type="NCBIfam" id="TIGR01414">
    <property type="entry name" value="autotrans_barl"/>
    <property type="match status" value="1"/>
</dbReference>
<dbReference type="Pfam" id="PF18883">
    <property type="entry name" value="AC_1"/>
    <property type="match status" value="1"/>
</dbReference>
<dbReference type="NCBIfam" id="TIGR04415">
    <property type="entry name" value="O_hepto_targRPT"/>
    <property type="match status" value="12"/>
</dbReference>
<comment type="caution">
    <text evidence="3">The sequence shown here is derived from an EMBL/GenBank/DDBJ whole genome shotgun (WGS) entry which is preliminary data.</text>
</comment>
<accession>A0AAV5MZG7</accession>
<dbReference type="InterPro" id="IPR043990">
    <property type="entry name" value="AC_1"/>
</dbReference>
<dbReference type="SMART" id="SM00869">
    <property type="entry name" value="Autotransporter"/>
    <property type="match status" value="1"/>
</dbReference>
<dbReference type="Gene3D" id="2.160.20.20">
    <property type="match status" value="2"/>
</dbReference>
<name>A0AAV5MZG7_9GAMM</name>
<dbReference type="InterPro" id="IPR012332">
    <property type="entry name" value="Autotransporter_pectin_lyase_C"/>
</dbReference>
<dbReference type="EMBL" id="BRLH01000002">
    <property type="protein sequence ID" value="GKX55243.1"/>
    <property type="molecule type" value="Genomic_DNA"/>
</dbReference>
<dbReference type="GO" id="GO:0019867">
    <property type="term" value="C:outer membrane"/>
    <property type="evidence" value="ECO:0007669"/>
    <property type="project" value="InterPro"/>
</dbReference>
<dbReference type="Pfam" id="PF03797">
    <property type="entry name" value="Autotransporter"/>
    <property type="match status" value="1"/>
</dbReference>
<dbReference type="InterPro" id="IPR005546">
    <property type="entry name" value="Autotransporte_beta"/>
</dbReference>
<dbReference type="InterPro" id="IPR050909">
    <property type="entry name" value="Bact_Autotransporter_VF"/>
</dbReference>
<dbReference type="InterPro" id="IPR006315">
    <property type="entry name" value="OM_autotransptr_brl_dom"/>
</dbReference>
<organism evidence="3 4">
    <name type="scientific">Leminorella grimontii</name>
    <dbReference type="NCBI Taxonomy" id="82981"/>
    <lineage>
        <taxon>Bacteria</taxon>
        <taxon>Pseudomonadati</taxon>
        <taxon>Pseudomonadota</taxon>
        <taxon>Gammaproteobacteria</taxon>
        <taxon>Enterobacterales</taxon>
        <taxon>Budviciaceae</taxon>
        <taxon>Leminorella</taxon>
    </lineage>
</organism>
<proteinExistence type="predicted"/>
<dbReference type="Pfam" id="PF16168">
    <property type="entry name" value="AIDA"/>
    <property type="match status" value="2"/>
</dbReference>
<evidence type="ECO:0000313" key="4">
    <source>
        <dbReference type="Proteomes" id="UP001058124"/>
    </source>
</evidence>
<dbReference type="Proteomes" id="UP001058124">
    <property type="component" value="Unassembled WGS sequence"/>
</dbReference>
<evidence type="ECO:0000259" key="2">
    <source>
        <dbReference type="PROSITE" id="PS51208"/>
    </source>
</evidence>
<dbReference type="SUPFAM" id="SSF103515">
    <property type="entry name" value="Autotransporter"/>
    <property type="match status" value="1"/>
</dbReference>
<dbReference type="Pfam" id="PF13018">
    <property type="entry name" value="ESPR"/>
    <property type="match status" value="1"/>
</dbReference>
<dbReference type="InterPro" id="IPR030930">
    <property type="entry name" value="AIDA"/>
</dbReference>
<dbReference type="CDD" id="cd01344">
    <property type="entry name" value="PL2_Passenger_AT"/>
    <property type="match status" value="1"/>
</dbReference>
<dbReference type="PROSITE" id="PS51208">
    <property type="entry name" value="AUTOTRANSPORTER"/>
    <property type="match status" value="1"/>
</dbReference>
<dbReference type="AlphaFoldDB" id="A0AAV5MZG7"/>
<sequence length="1179" mass="121546">MKRTINTNYRLVWNSALGIFIAVSELAKANGKKAGLILSLAVAGMTVGPTALAADTEIPNGEVVNGATINAGDSQTVYGQVINTTILGDGEQSVKTGGRAENTTITGDGYQSIDGGGQAIDTTVTGMASDNGRCMFKRDCGEGHRYIDAVQELNDDATTQGSVPIGATAQGTILNAGGHQFIEERGVASTTIINADGYQEVLEQGIATDTTINAGGAQGVINGGYATRTIVGTASPDSTPTDTAYQIVAGNVITDDGTTVISTAENTTINNGGFQFVSDGATIINSVVNQGGRLELHQQNTEFIFDEGDALNENALSTTAKNVTINAGGTMLVSEGTQAFDTTISDGGEQYVNEGGTADRTIISGADGQQFVGGIATNTIVSGRVSNDESEDPDCGFDCSDGHRYVISEQSVGGNGVATGTILNAGGWQFLYGGSAIDTTINADGYQEVNLGGTATGTIINERGAQGVISGSAIDTTIGVVTSDVRLQDIAYQVVLNTGSLAENTTINNGGVQLVAEGGAAKNSIVNYGGRLELRLQDNYFDRGEEALTGTATDVTVNNGSTLDVGEGTSATNVTMNAGSALITSTAADVSGTNRLGNFSVDSATGHATNVLLENGGRLDVLTDGTADNTTVDNGGTLAVASGGEAQNVTMNAGGILIANTGSTINGTNENGAFAIDAASGTASNLVLNAGSQFTVQQGGEASDTTVNNGGTLNVRNNSRLTGTTVLRGTLNFTSAPGQFDTLTVSNLNGDGGTINMSIRLDDPTFPTDTLVIDGGQATGHTTLNFTNNGDSGLGLATTGEGIQVVNAINGATTTDDAFSLGRPLQAGAYNYALHHGSADESWYLSSVAGYRDEVSLYSSLFAQSMDYDHALAGSYDQRHVNGGHDNTLWMRIQGGHLGYENSDGIAHGDAPESSGSYGFVQLGSDLFHYQGDTVTLIAGIYAAAGLSSSDIKNDSHANAGTVRDNVYSVGSYLTAANANGLWLDIVAQGSRHNLNTDSDNNSFNTDGWGWLGSLETGLPLNVTERLVLESQLQYIYQNVSLDDGHDSGGYVKFSDGSAQHIRAGIRFGNRSEIAFTRGTSSGNDVKRSLSELPINWWVRPSVIRTFSSDGDLSMGTATAGSNVTFTPSQNGTSLDLQTGIEAQIRHNVTIGVQGGYTRSVGGNSADGYNGQATLKIAF</sequence>
<dbReference type="InterPro" id="IPR036709">
    <property type="entry name" value="Autotransporte_beta_dom_sf"/>
</dbReference>
<dbReference type="InterPro" id="IPR011050">
    <property type="entry name" value="Pectin_lyase_fold/virulence"/>
</dbReference>
<evidence type="ECO:0000256" key="1">
    <source>
        <dbReference type="ARBA" id="ARBA00023026"/>
    </source>
</evidence>
<dbReference type="PANTHER" id="PTHR12338">
    <property type="entry name" value="AUTOTRANSPORTER"/>
    <property type="match status" value="1"/>
</dbReference>
<keyword evidence="1" id="KW-0843">Virulence</keyword>
<dbReference type="SUPFAM" id="SSF51126">
    <property type="entry name" value="Pectin lyase-like"/>
    <property type="match status" value="1"/>
</dbReference>
<dbReference type="PANTHER" id="PTHR12338:SF5">
    <property type="entry name" value="ANTIGEN 43-RELATED"/>
    <property type="match status" value="1"/>
</dbReference>
<keyword evidence="4" id="KW-1185">Reference proteome</keyword>
<protein>
    <recommendedName>
        <fullName evidence="2">Autotransporter domain-containing protein</fullName>
    </recommendedName>
</protein>
<feature type="domain" description="Autotransporter" evidence="2">
    <location>
        <begin position="882"/>
        <end position="1179"/>
    </location>
</feature>
<dbReference type="Gene3D" id="2.40.128.130">
    <property type="entry name" value="Autotransporter beta-domain"/>
    <property type="match status" value="1"/>
</dbReference>